<gene>
    <name evidence="6" type="ORF">VVD49_21470</name>
</gene>
<protein>
    <submittedName>
        <fullName evidence="6">YbfB/YjiJ family MFS transporter</fullName>
    </submittedName>
</protein>
<feature type="transmembrane region" description="Helical" evidence="4">
    <location>
        <begin position="369"/>
        <end position="385"/>
    </location>
</feature>
<evidence type="ECO:0000313" key="6">
    <source>
        <dbReference type="EMBL" id="MEC5388317.1"/>
    </source>
</evidence>
<dbReference type="Pfam" id="PF06779">
    <property type="entry name" value="MFS_4"/>
    <property type="match status" value="1"/>
</dbReference>
<dbReference type="Gene3D" id="1.20.1250.20">
    <property type="entry name" value="MFS general substrate transporter like domains"/>
    <property type="match status" value="2"/>
</dbReference>
<feature type="transmembrane region" description="Helical" evidence="4">
    <location>
        <begin position="308"/>
        <end position="326"/>
    </location>
</feature>
<dbReference type="PROSITE" id="PS50850">
    <property type="entry name" value="MFS"/>
    <property type="match status" value="1"/>
</dbReference>
<keyword evidence="7" id="KW-1185">Reference proteome</keyword>
<reference evidence="6 7" key="1">
    <citation type="submission" date="2024-01" db="EMBL/GenBank/DDBJ databases">
        <title>Uliginosibacterium soil sp. nov.</title>
        <authorList>
            <person name="Lv Y."/>
        </authorList>
    </citation>
    <scope>NUCLEOTIDE SEQUENCE [LARGE SCALE GENOMIC DNA]</scope>
    <source>
        <strain evidence="6 7">H3</strain>
    </source>
</reference>
<evidence type="ECO:0000259" key="5">
    <source>
        <dbReference type="PROSITE" id="PS50850"/>
    </source>
</evidence>
<sequence>MKQTSRNPLWTVLALSLGPALALGLARFAYALLLPAMRDDLGLSFAAAGSLNTSNAAGYLAGALASVAWARRFGARRVLLGGCVLTLISLAACAMTRSYTALMLLRFAAGLSGAMVFSIGGVLAAQLASAHPQRAGLLLGIYYSGIGVGVVLSALLVPVLLANGSHGWQSAWWGLTALGGLATCLIWQPSAWIEAAHLQASAAARTPMRTLASPLLAALLGYFCFGVGYIGYMTFNVALLKGQGATQIQLTLFFSLLGLAICFSSRLWARLLDRHHDGKPMAILNLLAGIAALLPLISSSILMALCSGILFGACFVSAVASTTALVRHNLPAPQWPAGIALFTSIFAFGQIIGPVVTGWLSDGAGLEKGLLFSGLTLILGAIVATRQQALSCGK</sequence>
<evidence type="ECO:0000256" key="2">
    <source>
        <dbReference type="ARBA" id="ARBA00022989"/>
    </source>
</evidence>
<feature type="transmembrane region" description="Helical" evidence="4">
    <location>
        <begin position="78"/>
        <end position="97"/>
    </location>
</feature>
<feature type="transmembrane region" description="Helical" evidence="4">
    <location>
        <begin position="214"/>
        <end position="235"/>
    </location>
</feature>
<dbReference type="EMBL" id="JAYXHS010000005">
    <property type="protein sequence ID" value="MEC5388317.1"/>
    <property type="molecule type" value="Genomic_DNA"/>
</dbReference>
<feature type="transmembrane region" description="Helical" evidence="4">
    <location>
        <begin position="41"/>
        <end position="66"/>
    </location>
</feature>
<dbReference type="InterPro" id="IPR010645">
    <property type="entry name" value="MFS_4"/>
</dbReference>
<name>A0ABU6K9J8_9RHOO</name>
<feature type="transmembrane region" description="Helical" evidence="4">
    <location>
        <begin position="247"/>
        <end position="269"/>
    </location>
</feature>
<proteinExistence type="predicted"/>
<dbReference type="PANTHER" id="PTHR23537">
    <property type="match status" value="1"/>
</dbReference>
<comment type="caution">
    <text evidence="6">The sequence shown here is derived from an EMBL/GenBank/DDBJ whole genome shotgun (WGS) entry which is preliminary data.</text>
</comment>
<feature type="transmembrane region" description="Helical" evidence="4">
    <location>
        <begin position="103"/>
        <end position="125"/>
    </location>
</feature>
<dbReference type="InterPro" id="IPR036259">
    <property type="entry name" value="MFS_trans_sf"/>
</dbReference>
<dbReference type="Proteomes" id="UP001331561">
    <property type="component" value="Unassembled WGS sequence"/>
</dbReference>
<feature type="transmembrane region" description="Helical" evidence="4">
    <location>
        <begin position="172"/>
        <end position="193"/>
    </location>
</feature>
<keyword evidence="3 4" id="KW-0472">Membrane</keyword>
<evidence type="ECO:0000256" key="3">
    <source>
        <dbReference type="ARBA" id="ARBA00023136"/>
    </source>
</evidence>
<organism evidence="6 7">
    <name type="scientific">Uliginosibacterium silvisoli</name>
    <dbReference type="NCBI Taxonomy" id="3114758"/>
    <lineage>
        <taxon>Bacteria</taxon>
        <taxon>Pseudomonadati</taxon>
        <taxon>Pseudomonadota</taxon>
        <taxon>Betaproteobacteria</taxon>
        <taxon>Rhodocyclales</taxon>
        <taxon>Zoogloeaceae</taxon>
        <taxon>Uliginosibacterium</taxon>
    </lineage>
</organism>
<keyword evidence="1 4" id="KW-0812">Transmembrane</keyword>
<evidence type="ECO:0000256" key="4">
    <source>
        <dbReference type="SAM" id="Phobius"/>
    </source>
</evidence>
<feature type="transmembrane region" description="Helical" evidence="4">
    <location>
        <begin position="338"/>
        <end position="357"/>
    </location>
</feature>
<keyword evidence="2 4" id="KW-1133">Transmembrane helix</keyword>
<accession>A0ABU6K9J8</accession>
<feature type="transmembrane region" description="Helical" evidence="4">
    <location>
        <begin position="137"/>
        <end position="160"/>
    </location>
</feature>
<feature type="domain" description="Major facilitator superfamily (MFS) profile" evidence="5">
    <location>
        <begin position="12"/>
        <end position="392"/>
    </location>
</feature>
<feature type="transmembrane region" description="Helical" evidence="4">
    <location>
        <begin position="281"/>
        <end position="302"/>
    </location>
</feature>
<dbReference type="SUPFAM" id="SSF103473">
    <property type="entry name" value="MFS general substrate transporter"/>
    <property type="match status" value="1"/>
</dbReference>
<dbReference type="PANTHER" id="PTHR23537:SF1">
    <property type="entry name" value="SUGAR TRANSPORTER"/>
    <property type="match status" value="1"/>
</dbReference>
<evidence type="ECO:0000313" key="7">
    <source>
        <dbReference type="Proteomes" id="UP001331561"/>
    </source>
</evidence>
<evidence type="ECO:0000256" key="1">
    <source>
        <dbReference type="ARBA" id="ARBA00022692"/>
    </source>
</evidence>
<dbReference type="InterPro" id="IPR020846">
    <property type="entry name" value="MFS_dom"/>
</dbReference>
<dbReference type="RefSeq" id="WP_327601289.1">
    <property type="nucleotide sequence ID" value="NZ_JAYXHS010000005.1"/>
</dbReference>